<protein>
    <submittedName>
        <fullName evidence="2">Putative phage-associated protein</fullName>
    </submittedName>
</protein>
<name>A0A2U3LXJ1_9FIRM</name>
<dbReference type="AlphaFoldDB" id="A0A2U3LXJ1"/>
<dbReference type="EMBL" id="OMOF01000915">
    <property type="protein sequence ID" value="SPF56566.1"/>
    <property type="molecule type" value="Genomic_DNA"/>
</dbReference>
<dbReference type="Pfam" id="PF13274">
    <property type="entry name" value="SocA_Panacea"/>
    <property type="match status" value="1"/>
</dbReference>
<dbReference type="OrthoDB" id="3213544at2"/>
<evidence type="ECO:0000259" key="1">
    <source>
        <dbReference type="Pfam" id="PF13274"/>
    </source>
</evidence>
<evidence type="ECO:0000313" key="3">
    <source>
        <dbReference type="Proteomes" id="UP000238916"/>
    </source>
</evidence>
<sequence>MITTEIKDRVFSYLAKIAYCNDCGEEIYISELSDDNVSAANNEYRKLKGLIQVSEIENILTKYNIGQKPLASLLGWGETTIIRYVKGLTPTKEYSQTLKKLLNPQYMFELYLNNKESLTDVSQRKLYTRLMALLDQSPTSLKENKLINISEYFLNKLDPEAGESITPLKLQKLVYYAQAWSLAFNSLLIQEDFQAWVHGPVIPSLYVHFREYGSANLPKVYSFDASVFEQEELDILNLVWSVYGKYDAKYLERLTHAEKPWVNARQGLDRKERCNNIISKQEIQEYYSRLREIHGISGEYSLNKYVSNLNV</sequence>
<accession>A0A2U3LXJ1</accession>
<evidence type="ECO:0000313" key="2">
    <source>
        <dbReference type="EMBL" id="SPF56566.1"/>
    </source>
</evidence>
<feature type="domain" description="Antitoxin SocA-like Panacea" evidence="1">
    <location>
        <begin position="170"/>
        <end position="261"/>
    </location>
</feature>
<dbReference type="Proteomes" id="UP000238916">
    <property type="component" value="Unassembled WGS sequence"/>
</dbReference>
<reference evidence="3" key="1">
    <citation type="submission" date="2018-02" db="EMBL/GenBank/DDBJ databases">
        <authorList>
            <person name="Hausmann B."/>
        </authorList>
    </citation>
    <scope>NUCLEOTIDE SEQUENCE [LARGE SCALE GENOMIC DNA]</scope>
    <source>
        <strain evidence="3">Peat soil MAG SbF1</strain>
    </source>
</reference>
<dbReference type="InterPro" id="IPR025272">
    <property type="entry name" value="SocA_Panacea"/>
</dbReference>
<gene>
    <name evidence="2" type="ORF">SBF1_9220001</name>
</gene>
<proteinExistence type="predicted"/>
<organism evidence="2 3">
    <name type="scientific">Candidatus Desulfosporosinus infrequens</name>
    <dbReference type="NCBI Taxonomy" id="2043169"/>
    <lineage>
        <taxon>Bacteria</taxon>
        <taxon>Bacillati</taxon>
        <taxon>Bacillota</taxon>
        <taxon>Clostridia</taxon>
        <taxon>Eubacteriales</taxon>
        <taxon>Desulfitobacteriaceae</taxon>
        <taxon>Desulfosporosinus</taxon>
    </lineage>
</organism>